<dbReference type="PANTHER" id="PTHR23089">
    <property type="entry name" value="HISTIDINE TRIAD HIT PROTEIN"/>
    <property type="match status" value="1"/>
</dbReference>
<evidence type="ECO:0000313" key="3">
    <source>
        <dbReference type="Proteomes" id="UP000000539"/>
    </source>
</evidence>
<name>A0A8V0X7B9_CHICK</name>
<keyword evidence="3" id="KW-1185">Reference proteome</keyword>
<dbReference type="Proteomes" id="UP000000539">
    <property type="component" value="Unassembled WGS sequence"/>
</dbReference>
<evidence type="ECO:0000313" key="2">
    <source>
        <dbReference type="Ensembl" id="ENSGALP00010000345.1"/>
    </source>
</evidence>
<accession>A0A8V0X7B9</accession>
<organism evidence="2 3">
    <name type="scientific">Gallus gallus</name>
    <name type="common">Chicken</name>
    <dbReference type="NCBI Taxonomy" id="9031"/>
    <lineage>
        <taxon>Eukaryota</taxon>
        <taxon>Metazoa</taxon>
        <taxon>Chordata</taxon>
        <taxon>Craniata</taxon>
        <taxon>Vertebrata</taxon>
        <taxon>Euteleostomi</taxon>
        <taxon>Archelosauria</taxon>
        <taxon>Archosauria</taxon>
        <taxon>Dinosauria</taxon>
        <taxon>Saurischia</taxon>
        <taxon>Theropoda</taxon>
        <taxon>Coelurosauria</taxon>
        <taxon>Aves</taxon>
        <taxon>Neognathae</taxon>
        <taxon>Galloanserae</taxon>
        <taxon>Galliformes</taxon>
        <taxon>Phasianidae</taxon>
        <taxon>Phasianinae</taxon>
        <taxon>Gallus</taxon>
    </lineage>
</organism>
<dbReference type="AlphaFoldDB" id="A0A8V0X7B9"/>
<feature type="region of interest" description="Disordered" evidence="1">
    <location>
        <begin position="1"/>
        <end position="154"/>
    </location>
</feature>
<protein>
    <submittedName>
        <fullName evidence="2">Uncharacterized protein</fullName>
    </submittedName>
</protein>
<proteinExistence type="predicted"/>
<reference evidence="2" key="2">
    <citation type="submission" date="2025-09" db="UniProtKB">
        <authorList>
            <consortium name="Ensembl"/>
        </authorList>
    </citation>
    <scope>IDENTIFICATION</scope>
    <source>
        <strain evidence="2">broiler</strain>
    </source>
</reference>
<evidence type="ECO:0000256" key="1">
    <source>
        <dbReference type="SAM" id="MobiDB-lite"/>
    </source>
</evidence>
<dbReference type="InterPro" id="IPR001310">
    <property type="entry name" value="Histidine_triad_HIT"/>
</dbReference>
<reference evidence="2" key="1">
    <citation type="submission" date="2025-08" db="UniProtKB">
        <authorList>
            <consortium name="Ensembl"/>
        </authorList>
    </citation>
    <scope>IDENTIFICATION</scope>
    <source>
        <strain evidence="2">broiler</strain>
    </source>
</reference>
<sequence>MANSWPAPPTFDGHLTGGIGTKKPPAPKSLSPDKHRADGSGAAYRAGTSLKGRRDSQPRRENGRHGSVGPMSAAEGRAEPSRAEPSRAEPSRAEPSRAEPSRAEPSRGALGLRECCSERAPSWPAGSLGRRSPGAVAPLSWEKSPARSSLPTLSARRSRCGRGAVPEKAVVRLSGAEDCGAPLLGRLMIVGEKCAANLGLTNGFRMAVRYPPSVPSDYRARLCILDGRQLGQPPG</sequence>
<dbReference type="GeneTree" id="ENSGT00950000184308"/>
<feature type="compositionally biased region" description="Basic and acidic residues" evidence="1">
    <location>
        <begin position="76"/>
        <end position="105"/>
    </location>
</feature>
<feature type="compositionally biased region" description="Basic and acidic residues" evidence="1">
    <location>
        <begin position="52"/>
        <end position="64"/>
    </location>
</feature>
<dbReference type="Ensembl" id="ENSGALT00010000604.1">
    <property type="protein sequence ID" value="ENSGALP00010000345.1"/>
    <property type="gene ID" value="ENSGALG00010000318.1"/>
</dbReference>